<comment type="caution">
    <text evidence="1">The sequence shown here is derived from an EMBL/GenBank/DDBJ whole genome shotgun (WGS) entry which is preliminary data.</text>
</comment>
<name>A0A202B420_CHRVL</name>
<dbReference type="RefSeq" id="WP_087698577.1">
    <property type="nucleotide sequence ID" value="NZ_JABXOB010000016.1"/>
</dbReference>
<organism evidence="1 2">
    <name type="scientific">Chromobacterium violaceum</name>
    <dbReference type="NCBI Taxonomy" id="536"/>
    <lineage>
        <taxon>Bacteria</taxon>
        <taxon>Pseudomonadati</taxon>
        <taxon>Pseudomonadota</taxon>
        <taxon>Betaproteobacteria</taxon>
        <taxon>Neisseriales</taxon>
        <taxon>Chromobacteriaceae</taxon>
        <taxon>Chromobacterium</taxon>
    </lineage>
</organism>
<protein>
    <submittedName>
        <fullName evidence="1">Uncharacterized protein</fullName>
    </submittedName>
</protein>
<gene>
    <name evidence="1" type="ORF">CBW21_18845</name>
</gene>
<evidence type="ECO:0000313" key="1">
    <source>
        <dbReference type="EMBL" id="OVE46327.1"/>
    </source>
</evidence>
<dbReference type="Proteomes" id="UP000196342">
    <property type="component" value="Unassembled WGS sequence"/>
</dbReference>
<keyword evidence="2" id="KW-1185">Reference proteome</keyword>
<dbReference type="AlphaFoldDB" id="A0A202B420"/>
<dbReference type="EMBL" id="NHOO01000019">
    <property type="protein sequence ID" value="OVE46327.1"/>
    <property type="molecule type" value="Genomic_DNA"/>
</dbReference>
<accession>A0A202B420</accession>
<proteinExistence type="predicted"/>
<reference evidence="1 2" key="1">
    <citation type="submission" date="2017-05" db="EMBL/GenBank/DDBJ databases">
        <title>Chromobacterium violaceum GHPS1 isolated from Hydrocarbon polluted soil in French Guiana display an awesome secondary metabolite arsenal and a battery of drug and heavy-metal-resistance and detoxification of xenobiotics proteins.</title>
        <authorList>
            <person name="Belbahri L."/>
        </authorList>
    </citation>
    <scope>NUCLEOTIDE SEQUENCE [LARGE SCALE GENOMIC DNA]</scope>
    <source>
        <strain evidence="1 2">GHPS1</strain>
    </source>
</reference>
<sequence length="188" mass="20843">MSKFAYFNPQDGLVLQWIDTESHACHLPDASLLHACTDTEWQMRDQGEMMVRDGAVQPYIAPQPAAEQLRAKQQAVIRAACDQELAALRQAYPEREVDSWPQQEREARDIALNPAAPTPMLSAIAQARSLPVEELVRRVRAKADAYAAAAGKIIGRKQALIDELDALDLSAPDAASRISAIRWDMKPQ</sequence>
<evidence type="ECO:0000313" key="2">
    <source>
        <dbReference type="Proteomes" id="UP000196342"/>
    </source>
</evidence>